<dbReference type="EMBL" id="BMYP01000006">
    <property type="protein sequence ID" value="GHD72775.1"/>
    <property type="molecule type" value="Genomic_DNA"/>
</dbReference>
<keyword evidence="1" id="KW-0732">Signal</keyword>
<evidence type="ECO:0000313" key="2">
    <source>
        <dbReference type="EMBL" id="GHD72775.1"/>
    </source>
</evidence>
<dbReference type="Proteomes" id="UP000662678">
    <property type="component" value="Unassembled WGS sequence"/>
</dbReference>
<protein>
    <submittedName>
        <fullName evidence="2">Uncharacterized protein</fullName>
    </submittedName>
</protein>
<sequence length="99" mass="11084">MSWLKTLSRTSMALALCTTATLAMAKPVVVEDVLGRKVKIDAPAKRILLGFYIEDFFAVGGDKSFDRVAGMSRGWFVKSRPACWPCTWPASRNWHAYPM</sequence>
<dbReference type="RefSeq" id="WP_229799580.1">
    <property type="nucleotide sequence ID" value="NZ_BMYP01000006.1"/>
</dbReference>
<feature type="signal peptide" evidence="1">
    <location>
        <begin position="1"/>
        <end position="25"/>
    </location>
</feature>
<name>A0ABQ3H7L7_9NEIS</name>
<evidence type="ECO:0000256" key="1">
    <source>
        <dbReference type="SAM" id="SignalP"/>
    </source>
</evidence>
<proteinExistence type="predicted"/>
<reference evidence="3" key="1">
    <citation type="journal article" date="2019" name="Int. J. Syst. Evol. Microbiol.">
        <title>The Global Catalogue of Microorganisms (GCM) 10K type strain sequencing project: providing services to taxonomists for standard genome sequencing and annotation.</title>
        <authorList>
            <consortium name="The Broad Institute Genomics Platform"/>
            <consortium name="The Broad Institute Genome Sequencing Center for Infectious Disease"/>
            <person name="Wu L."/>
            <person name="Ma J."/>
        </authorList>
    </citation>
    <scope>NUCLEOTIDE SEQUENCE [LARGE SCALE GENOMIC DNA]</scope>
    <source>
        <strain evidence="3">KCTC 23713</strain>
    </source>
</reference>
<feature type="chain" id="PRO_5047086077" evidence="1">
    <location>
        <begin position="26"/>
        <end position="99"/>
    </location>
</feature>
<comment type="caution">
    <text evidence="2">The sequence shown here is derived from an EMBL/GenBank/DDBJ whole genome shotgun (WGS) entry which is preliminary data.</text>
</comment>
<gene>
    <name evidence="2" type="ORF">GCM10011419_06530</name>
</gene>
<keyword evidence="3" id="KW-1185">Reference proteome</keyword>
<organism evidence="2 3">
    <name type="scientific">Vogesella fluminis</name>
    <dbReference type="NCBI Taxonomy" id="1069161"/>
    <lineage>
        <taxon>Bacteria</taxon>
        <taxon>Pseudomonadati</taxon>
        <taxon>Pseudomonadota</taxon>
        <taxon>Betaproteobacteria</taxon>
        <taxon>Neisseriales</taxon>
        <taxon>Chromobacteriaceae</taxon>
        <taxon>Vogesella</taxon>
    </lineage>
</organism>
<evidence type="ECO:0000313" key="3">
    <source>
        <dbReference type="Proteomes" id="UP000662678"/>
    </source>
</evidence>
<accession>A0ABQ3H7L7</accession>